<dbReference type="HAMAP" id="MF_01527_B">
    <property type="entry name" value="GTP_cyclohydrol_B"/>
    <property type="match status" value="1"/>
</dbReference>
<evidence type="ECO:0000313" key="3">
    <source>
        <dbReference type="EMBL" id="PRP96519.1"/>
    </source>
</evidence>
<organism evidence="3 4">
    <name type="scientific">Enhygromyxa salina</name>
    <dbReference type="NCBI Taxonomy" id="215803"/>
    <lineage>
        <taxon>Bacteria</taxon>
        <taxon>Pseudomonadati</taxon>
        <taxon>Myxococcota</taxon>
        <taxon>Polyangia</taxon>
        <taxon>Nannocystales</taxon>
        <taxon>Nannocystaceae</taxon>
        <taxon>Enhygromyxa</taxon>
    </lineage>
</organism>
<comment type="similarity">
    <text evidence="2">Belongs to the GTP cyclohydrolase IV family.</text>
</comment>
<accession>A0A2S9XUG5</accession>
<dbReference type="InterPro" id="IPR022838">
    <property type="entry name" value="GTP_cyclohydrolase_FolE2"/>
</dbReference>
<dbReference type="Proteomes" id="UP000237968">
    <property type="component" value="Unassembled WGS sequence"/>
</dbReference>
<dbReference type="PANTHER" id="PTHR36445">
    <property type="entry name" value="GTP CYCLOHYDROLASE MPTA"/>
    <property type="match status" value="1"/>
</dbReference>
<evidence type="ECO:0000256" key="1">
    <source>
        <dbReference type="ARBA" id="ARBA00022801"/>
    </source>
</evidence>
<dbReference type="UniPathway" id="UPA00848">
    <property type="reaction ID" value="UER00151"/>
</dbReference>
<dbReference type="Pfam" id="PF02649">
    <property type="entry name" value="GCHY-1"/>
    <property type="match status" value="1"/>
</dbReference>
<proteinExistence type="inferred from homology"/>
<name>A0A2S9XUG5_9BACT</name>
<dbReference type="InterPro" id="IPR003801">
    <property type="entry name" value="GTP_cyclohydrolase_FolE2/MptA"/>
</dbReference>
<gene>
    <name evidence="2 3" type="primary">folE2</name>
    <name evidence="3" type="ORF">ENSA5_35950</name>
</gene>
<sequence>MQDVQGLPDDREIALDRVGVAGLCHPIVVLDRRSEKQRTVGTFEMSVSLPREQKGTHMSRFVEVLNEHHGEVTMRTVPKILRDLQTRLDASSARVEVEFPYFLERTAPVSGATALMDYSCAFIGELSEDEDDFVLRVRVPVTSLCPCSKAISERGAHNQRGYITISVRTQTDLDGDPQLVWIEELIEVAEQSASAPVYPLLKRPDEAHVTVQAYDNPVFVEDMVRNVARRLQDEPRVHWFEVHAENHESIHNHSAFAQVTWSRSEPQ</sequence>
<keyword evidence="1 2" id="KW-0378">Hydrolase</keyword>
<comment type="caution">
    <text evidence="3">The sequence shown here is derived from an EMBL/GenBank/DDBJ whole genome shotgun (WGS) entry which is preliminary data.</text>
</comment>
<protein>
    <recommendedName>
        <fullName evidence="2">GTP cyclohydrolase FolE2</fullName>
        <ecNumber evidence="2">3.5.4.16</ecNumber>
    </recommendedName>
</protein>
<dbReference type="GO" id="GO:0003934">
    <property type="term" value="F:GTP cyclohydrolase I activity"/>
    <property type="evidence" value="ECO:0007669"/>
    <property type="project" value="UniProtKB-UniRule"/>
</dbReference>
<comment type="function">
    <text evidence="2">Converts GTP to 7,8-dihydroneopterin triphosphate.</text>
</comment>
<dbReference type="NCBIfam" id="NF010200">
    <property type="entry name" value="PRK13674.1-1"/>
    <property type="match status" value="1"/>
</dbReference>
<dbReference type="RefSeq" id="WP_106392938.1">
    <property type="nucleotide sequence ID" value="NZ_PVNK01000165.1"/>
</dbReference>
<dbReference type="AlphaFoldDB" id="A0A2S9XUG5"/>
<dbReference type="GO" id="GO:0046654">
    <property type="term" value="P:tetrahydrofolate biosynthetic process"/>
    <property type="evidence" value="ECO:0007669"/>
    <property type="project" value="UniProtKB-UniRule"/>
</dbReference>
<feature type="site" description="May be catalytically important" evidence="2">
    <location>
        <position position="145"/>
    </location>
</feature>
<dbReference type="PANTHER" id="PTHR36445:SF1">
    <property type="entry name" value="GTP CYCLOHYDROLASE MPTA"/>
    <property type="match status" value="1"/>
</dbReference>
<comment type="catalytic activity">
    <reaction evidence="2">
        <text>GTP + H2O = 7,8-dihydroneopterin 3'-triphosphate + formate + H(+)</text>
        <dbReference type="Rhea" id="RHEA:17473"/>
        <dbReference type="ChEBI" id="CHEBI:15377"/>
        <dbReference type="ChEBI" id="CHEBI:15378"/>
        <dbReference type="ChEBI" id="CHEBI:15740"/>
        <dbReference type="ChEBI" id="CHEBI:37565"/>
        <dbReference type="ChEBI" id="CHEBI:58462"/>
        <dbReference type="EC" id="3.5.4.16"/>
    </reaction>
</comment>
<dbReference type="Gene3D" id="3.10.270.10">
    <property type="entry name" value="Urate Oxidase"/>
    <property type="match status" value="1"/>
</dbReference>
<reference evidence="3 4" key="1">
    <citation type="submission" date="2018-03" db="EMBL/GenBank/DDBJ databases">
        <title>Draft Genome Sequences of the Obligatory Marine Myxobacteria Enhygromyxa salina SWB005.</title>
        <authorList>
            <person name="Poehlein A."/>
            <person name="Moghaddam J.A."/>
            <person name="Harms H."/>
            <person name="Alanjari M."/>
            <person name="Koenig G.M."/>
            <person name="Daniel R."/>
            <person name="Schaeberle T.F."/>
        </authorList>
    </citation>
    <scope>NUCLEOTIDE SEQUENCE [LARGE SCALE GENOMIC DNA]</scope>
    <source>
        <strain evidence="3 4">SWB005</strain>
    </source>
</reference>
<dbReference type="EC" id="3.5.4.16" evidence="2"/>
<keyword evidence="4" id="KW-1185">Reference proteome</keyword>
<dbReference type="EMBL" id="PVNK01000165">
    <property type="protein sequence ID" value="PRP96519.1"/>
    <property type="molecule type" value="Genomic_DNA"/>
</dbReference>
<evidence type="ECO:0000256" key="2">
    <source>
        <dbReference type="HAMAP-Rule" id="MF_01527"/>
    </source>
</evidence>
<dbReference type="OrthoDB" id="9774824at2"/>
<comment type="pathway">
    <text evidence="2">Cofactor biosynthesis; 7,8-dihydroneopterin triphosphate biosynthesis; 7,8-dihydroneopterin triphosphate from GTP: step 1/1.</text>
</comment>
<evidence type="ECO:0000313" key="4">
    <source>
        <dbReference type="Proteomes" id="UP000237968"/>
    </source>
</evidence>